<name>A0A8J4DVY2_9ACTN</name>
<dbReference type="PANTHER" id="PTHR30055:SF151">
    <property type="entry name" value="TRANSCRIPTIONAL REGULATORY PROTEIN"/>
    <property type="match status" value="1"/>
</dbReference>
<evidence type="ECO:0000256" key="3">
    <source>
        <dbReference type="ARBA" id="ARBA00023125"/>
    </source>
</evidence>
<dbReference type="EMBL" id="BOPF01000058">
    <property type="protein sequence ID" value="GIJ51941.1"/>
    <property type="molecule type" value="Genomic_DNA"/>
</dbReference>
<gene>
    <name evidence="7" type="ORF">Val02_88270</name>
</gene>
<evidence type="ECO:0000313" key="7">
    <source>
        <dbReference type="EMBL" id="GIJ51941.1"/>
    </source>
</evidence>
<dbReference type="InterPro" id="IPR001647">
    <property type="entry name" value="HTH_TetR"/>
</dbReference>
<keyword evidence="4" id="KW-0804">Transcription</keyword>
<dbReference type="PANTHER" id="PTHR30055">
    <property type="entry name" value="HTH-TYPE TRANSCRIPTIONAL REGULATOR RUTR"/>
    <property type="match status" value="1"/>
</dbReference>
<dbReference type="Proteomes" id="UP000619260">
    <property type="component" value="Unassembled WGS sequence"/>
</dbReference>
<dbReference type="SUPFAM" id="SSF46689">
    <property type="entry name" value="Homeodomain-like"/>
    <property type="match status" value="1"/>
</dbReference>
<dbReference type="GO" id="GO:0046677">
    <property type="term" value="P:response to antibiotic"/>
    <property type="evidence" value="ECO:0007669"/>
    <property type="project" value="InterPro"/>
</dbReference>
<comment type="caution">
    <text evidence="7">The sequence shown here is derived from an EMBL/GenBank/DDBJ whole genome shotgun (WGS) entry which is preliminary data.</text>
</comment>
<keyword evidence="8" id="KW-1185">Reference proteome</keyword>
<dbReference type="GO" id="GO:0003700">
    <property type="term" value="F:DNA-binding transcription factor activity"/>
    <property type="evidence" value="ECO:0007669"/>
    <property type="project" value="TreeGrafter"/>
</dbReference>
<evidence type="ECO:0000313" key="8">
    <source>
        <dbReference type="Proteomes" id="UP000619260"/>
    </source>
</evidence>
<evidence type="ECO:0000259" key="6">
    <source>
        <dbReference type="PROSITE" id="PS50977"/>
    </source>
</evidence>
<dbReference type="GO" id="GO:0045892">
    <property type="term" value="P:negative regulation of DNA-templated transcription"/>
    <property type="evidence" value="ECO:0007669"/>
    <property type="project" value="InterPro"/>
</dbReference>
<keyword evidence="2" id="KW-0805">Transcription regulation</keyword>
<dbReference type="InterPro" id="IPR009057">
    <property type="entry name" value="Homeodomain-like_sf"/>
</dbReference>
<accession>A0A8J4DVY2</accession>
<reference evidence="7" key="1">
    <citation type="submission" date="2021-01" db="EMBL/GenBank/DDBJ databases">
        <title>Whole genome shotgun sequence of Virgisporangium aliadipatigenens NBRC 105644.</title>
        <authorList>
            <person name="Komaki H."/>
            <person name="Tamura T."/>
        </authorList>
    </citation>
    <scope>NUCLEOTIDE SEQUENCE</scope>
    <source>
        <strain evidence="7">NBRC 105644</strain>
    </source>
</reference>
<keyword evidence="3 5" id="KW-0238">DNA-binding</keyword>
<dbReference type="Pfam" id="PF00440">
    <property type="entry name" value="TetR_N"/>
    <property type="match status" value="1"/>
</dbReference>
<feature type="DNA-binding region" description="H-T-H motif" evidence="5">
    <location>
        <begin position="38"/>
        <end position="57"/>
    </location>
</feature>
<dbReference type="Pfam" id="PF02909">
    <property type="entry name" value="TetR_C_1"/>
    <property type="match status" value="1"/>
</dbReference>
<evidence type="ECO:0000256" key="2">
    <source>
        <dbReference type="ARBA" id="ARBA00023015"/>
    </source>
</evidence>
<keyword evidence="1" id="KW-0678">Repressor</keyword>
<evidence type="ECO:0000256" key="4">
    <source>
        <dbReference type="ARBA" id="ARBA00023163"/>
    </source>
</evidence>
<dbReference type="SUPFAM" id="SSF48498">
    <property type="entry name" value="Tetracyclin repressor-like, C-terminal domain"/>
    <property type="match status" value="1"/>
</dbReference>
<sequence>METVWTRAERKQRPTLSREQIVRAAVAVADSEGLDAVSIRRIATELGARAMSLYTYIERKEDLFDLMIDEVAAETVPEGPLPAQWREATIAIARLEREAALRHPWLIGAIARRSQTSTLGPNMLRHLELSLAALDPLPATPTEKWQIIRAVSDYTSGAVLRESRERAGTAGGHDVAHLRAMTDSGAYPRLTALLGVDRRDSFEQGLRWLLNGISPEDAS</sequence>
<dbReference type="InterPro" id="IPR050109">
    <property type="entry name" value="HTH-type_TetR-like_transc_reg"/>
</dbReference>
<dbReference type="PROSITE" id="PS50977">
    <property type="entry name" value="HTH_TETR_2"/>
    <property type="match status" value="1"/>
</dbReference>
<protein>
    <submittedName>
        <fullName evidence="7">TetR family transcriptional regulator</fullName>
    </submittedName>
</protein>
<evidence type="ECO:0000256" key="1">
    <source>
        <dbReference type="ARBA" id="ARBA00022491"/>
    </source>
</evidence>
<organism evidence="7 8">
    <name type="scientific">Virgisporangium aliadipatigenens</name>
    <dbReference type="NCBI Taxonomy" id="741659"/>
    <lineage>
        <taxon>Bacteria</taxon>
        <taxon>Bacillati</taxon>
        <taxon>Actinomycetota</taxon>
        <taxon>Actinomycetes</taxon>
        <taxon>Micromonosporales</taxon>
        <taxon>Micromonosporaceae</taxon>
        <taxon>Virgisporangium</taxon>
    </lineage>
</organism>
<dbReference type="PRINTS" id="PR00400">
    <property type="entry name" value="TETREPRESSOR"/>
</dbReference>
<evidence type="ECO:0000256" key="5">
    <source>
        <dbReference type="PROSITE-ProRule" id="PRU00335"/>
    </source>
</evidence>
<dbReference type="Gene3D" id="1.10.357.10">
    <property type="entry name" value="Tetracycline Repressor, domain 2"/>
    <property type="match status" value="1"/>
</dbReference>
<dbReference type="Gene3D" id="1.10.10.60">
    <property type="entry name" value="Homeodomain-like"/>
    <property type="match status" value="1"/>
</dbReference>
<dbReference type="InterPro" id="IPR036271">
    <property type="entry name" value="Tet_transcr_reg_TetR-rel_C_sf"/>
</dbReference>
<dbReference type="AlphaFoldDB" id="A0A8J4DVY2"/>
<proteinExistence type="predicted"/>
<dbReference type="InterPro" id="IPR003012">
    <property type="entry name" value="Tet_transcr_reg_TetR"/>
</dbReference>
<dbReference type="RefSeq" id="WP_203905339.1">
    <property type="nucleotide sequence ID" value="NZ_BOPF01000058.1"/>
</dbReference>
<dbReference type="GO" id="GO:0000976">
    <property type="term" value="F:transcription cis-regulatory region binding"/>
    <property type="evidence" value="ECO:0007669"/>
    <property type="project" value="TreeGrafter"/>
</dbReference>
<dbReference type="InterPro" id="IPR004111">
    <property type="entry name" value="Repressor_TetR_C"/>
</dbReference>
<feature type="domain" description="HTH tetR-type" evidence="6">
    <location>
        <begin position="15"/>
        <end position="75"/>
    </location>
</feature>